<dbReference type="GO" id="GO:0004475">
    <property type="term" value="F:mannose-1-phosphate guanylyltransferase (GTP) activity"/>
    <property type="evidence" value="ECO:0007669"/>
    <property type="project" value="TreeGrafter"/>
</dbReference>
<dbReference type="GO" id="GO:0009298">
    <property type="term" value="P:GDP-mannose biosynthetic process"/>
    <property type="evidence" value="ECO:0007669"/>
    <property type="project" value="TreeGrafter"/>
</dbReference>
<evidence type="ECO:0000313" key="4">
    <source>
        <dbReference type="Proteomes" id="UP000661691"/>
    </source>
</evidence>
<dbReference type="InterPro" id="IPR051161">
    <property type="entry name" value="Mannose-6P_isomerase_type2"/>
</dbReference>
<dbReference type="InterPro" id="IPR029044">
    <property type="entry name" value="Nucleotide-diphossugar_trans"/>
</dbReference>
<dbReference type="InterPro" id="IPR014710">
    <property type="entry name" value="RmlC-like_jellyroll"/>
</dbReference>
<dbReference type="GO" id="GO:0005976">
    <property type="term" value="P:polysaccharide metabolic process"/>
    <property type="evidence" value="ECO:0007669"/>
    <property type="project" value="InterPro"/>
</dbReference>
<dbReference type="InterPro" id="IPR011051">
    <property type="entry name" value="RmlC_Cupin_sf"/>
</dbReference>
<dbReference type="EMBL" id="JACXAH010000005">
    <property type="protein sequence ID" value="MBD1371545.1"/>
    <property type="molecule type" value="Genomic_DNA"/>
</dbReference>
<comment type="caution">
    <text evidence="3">The sequence shown here is derived from an EMBL/GenBank/DDBJ whole genome shotgun (WGS) entry which is preliminary data.</text>
</comment>
<proteinExistence type="predicted"/>
<keyword evidence="4" id="KW-1185">Reference proteome</keyword>
<dbReference type="Pfam" id="PF00483">
    <property type="entry name" value="NTP_transferase"/>
    <property type="match status" value="1"/>
</dbReference>
<dbReference type="AlphaFoldDB" id="A0A926N9R1"/>
<dbReference type="PANTHER" id="PTHR46390:SF1">
    <property type="entry name" value="MANNOSE-1-PHOSPHATE GUANYLYLTRANSFERASE"/>
    <property type="match status" value="1"/>
</dbReference>
<feature type="domain" description="Mannose-6-phosphate isomerase type II C-terminal" evidence="2">
    <location>
        <begin position="338"/>
        <end position="440"/>
    </location>
</feature>
<dbReference type="SUPFAM" id="SSF53448">
    <property type="entry name" value="Nucleotide-diphospho-sugar transferases"/>
    <property type="match status" value="1"/>
</dbReference>
<dbReference type="InterPro" id="IPR001538">
    <property type="entry name" value="Man6P_isomerase-2_C"/>
</dbReference>
<evidence type="ECO:0000313" key="3">
    <source>
        <dbReference type="EMBL" id="MBD1371545.1"/>
    </source>
</evidence>
<reference evidence="4" key="1">
    <citation type="submission" date="2022-10" db="EMBL/GenBank/DDBJ databases">
        <title>A novel bacterium of genus Hazenella, isolated from South China Sea.</title>
        <authorList>
            <person name="Huang H."/>
            <person name="Mo K."/>
            <person name="Hu Y."/>
        </authorList>
    </citation>
    <scope>NUCLEOTIDE SEQUENCE [LARGE SCALE GENOMIC DNA]</scope>
    <source>
        <strain evidence="4">IB182357</strain>
    </source>
</reference>
<dbReference type="InterPro" id="IPR005835">
    <property type="entry name" value="NTP_transferase_dom"/>
</dbReference>
<dbReference type="Pfam" id="PF01050">
    <property type="entry name" value="MannoseP_isomer"/>
    <property type="match status" value="1"/>
</dbReference>
<evidence type="ECO:0000259" key="1">
    <source>
        <dbReference type="Pfam" id="PF00483"/>
    </source>
</evidence>
<gene>
    <name evidence="3" type="ORF">IC620_04140</name>
</gene>
<keyword evidence="3" id="KW-0808">Transferase</keyword>
<dbReference type="RefSeq" id="WP_191141611.1">
    <property type="nucleotide sequence ID" value="NZ_JACXAH010000005.1"/>
</dbReference>
<accession>A0A926N9R1</accession>
<evidence type="ECO:0000259" key="2">
    <source>
        <dbReference type="Pfam" id="PF01050"/>
    </source>
</evidence>
<dbReference type="Proteomes" id="UP000661691">
    <property type="component" value="Unassembled WGS sequence"/>
</dbReference>
<keyword evidence="3" id="KW-0548">Nucleotidyltransferase</keyword>
<protein>
    <submittedName>
        <fullName evidence="3">Mannose-1-phosphate guanylyltransferase</fullName>
    </submittedName>
</protein>
<organism evidence="3 4">
    <name type="scientific">Polycladospora coralii</name>
    <dbReference type="NCBI Taxonomy" id="2771432"/>
    <lineage>
        <taxon>Bacteria</taxon>
        <taxon>Bacillati</taxon>
        <taxon>Bacillota</taxon>
        <taxon>Bacilli</taxon>
        <taxon>Bacillales</taxon>
        <taxon>Thermoactinomycetaceae</taxon>
        <taxon>Polycladospora</taxon>
    </lineage>
</organism>
<dbReference type="PANTHER" id="PTHR46390">
    <property type="entry name" value="MANNOSE-1-PHOSPHATE GUANYLYLTRANSFERASE"/>
    <property type="match status" value="1"/>
</dbReference>
<sequence length="456" mass="52115">MRFVLLSGGMGKRLWPLSNQIRSKQFLRLLDHEQGLKESMIQRNWRQLTQLGLTDNAIIATHEGQKSMISQQIGASVPLVIEPAQRDTFPAISLATTYLQLFSEVTADETIIVIPVDLYVDDHFFESLLNLDAIIQSQDTHVALMGIKANTPSERYGYIVPQNEETQDARLVERFVEKPDRTTASKLIEEGAMWNSGVFAFKCGYLLSKLNEGGYPNTYHQLLESYHTLPCTSFDYEIIENEPNKKVVSFHGLWKDLGTWESLTEEMPVHRNGKGRIDSKSINTHLVNELNIPIIALGMNDCIIAASQDGILVADKAMSNHVKHFKDTFLSRPMYEERQWGWYKVLDHQVEHDHETLVKRVFLYAGKNISYQMHNHREEVWTITKGRGKLAFNGKIYDVAPSDIRHIPVGSLHGLYASTDLEFIEVQSGDQLVEEDIKRLYLKWEDIERNCTAHSG</sequence>
<feature type="domain" description="Nucleotidyl transferase" evidence="1">
    <location>
        <begin position="4"/>
        <end position="267"/>
    </location>
</feature>
<dbReference type="SUPFAM" id="SSF51182">
    <property type="entry name" value="RmlC-like cupins"/>
    <property type="match status" value="1"/>
</dbReference>
<dbReference type="Gene3D" id="2.60.120.10">
    <property type="entry name" value="Jelly Rolls"/>
    <property type="match status" value="1"/>
</dbReference>
<dbReference type="CDD" id="cd02213">
    <property type="entry name" value="cupin_PMI_typeII_C"/>
    <property type="match status" value="1"/>
</dbReference>
<name>A0A926N9R1_9BACL</name>
<dbReference type="Gene3D" id="3.90.550.10">
    <property type="entry name" value="Spore Coat Polysaccharide Biosynthesis Protein SpsA, Chain A"/>
    <property type="match status" value="1"/>
</dbReference>